<evidence type="ECO:0000256" key="5">
    <source>
        <dbReference type="ARBA" id="ARBA00022801"/>
    </source>
</evidence>
<dbReference type="PRINTS" id="PR01657">
    <property type="entry name" value="MCMFAMILY"/>
</dbReference>
<dbReference type="OrthoDB" id="6747at2157"/>
<dbReference type="InterPro" id="IPR041562">
    <property type="entry name" value="MCM_lid"/>
</dbReference>
<dbReference type="AlphaFoldDB" id="A0A2H5A494"/>
<dbReference type="PROSITE" id="PS50051">
    <property type="entry name" value="MCM_2"/>
    <property type="match status" value="1"/>
</dbReference>
<dbReference type="InterPro" id="IPR031327">
    <property type="entry name" value="MCM"/>
</dbReference>
<dbReference type="InterPro" id="IPR036388">
    <property type="entry name" value="WH-like_DNA-bd_sf"/>
</dbReference>
<protein>
    <recommendedName>
        <fullName evidence="2">DNA helicase</fullName>
        <ecNumber evidence="2">3.6.4.12</ecNumber>
    </recommendedName>
</protein>
<evidence type="ECO:0000313" key="13">
    <source>
        <dbReference type="Proteomes" id="UP000242917"/>
    </source>
</evidence>
<evidence type="ECO:0000256" key="6">
    <source>
        <dbReference type="ARBA" id="ARBA00022806"/>
    </source>
</evidence>
<dbReference type="Pfam" id="PF14551">
    <property type="entry name" value="MCM_N"/>
    <property type="match status" value="1"/>
</dbReference>
<dbReference type="KEGG" id="hta:BVU17_18520"/>
<feature type="region of interest" description="Disordered" evidence="10">
    <location>
        <begin position="497"/>
        <end position="517"/>
    </location>
</feature>
<keyword evidence="7 9" id="KW-0067">ATP-binding</keyword>
<dbReference type="Gene3D" id="2.40.50.140">
    <property type="entry name" value="Nucleic acid-binding proteins"/>
    <property type="match status" value="1"/>
</dbReference>
<dbReference type="SUPFAM" id="SSF50249">
    <property type="entry name" value="Nucleic acid-binding proteins"/>
    <property type="match status" value="1"/>
</dbReference>
<keyword evidence="3" id="KW-0235">DNA replication</keyword>
<evidence type="ECO:0000259" key="11">
    <source>
        <dbReference type="PROSITE" id="PS50051"/>
    </source>
</evidence>
<evidence type="ECO:0000256" key="9">
    <source>
        <dbReference type="RuleBase" id="RU004070"/>
    </source>
</evidence>
<dbReference type="FunFam" id="2.20.28.10:FF:000003">
    <property type="entry name" value="DNA helicase"/>
    <property type="match status" value="1"/>
</dbReference>
<dbReference type="InterPro" id="IPR012340">
    <property type="entry name" value="NA-bd_OB-fold"/>
</dbReference>
<organism evidence="12 13">
    <name type="scientific">Haloarcula taiwanensis</name>
    <dbReference type="NCBI Taxonomy" id="1932004"/>
    <lineage>
        <taxon>Archaea</taxon>
        <taxon>Methanobacteriati</taxon>
        <taxon>Methanobacteriota</taxon>
        <taxon>Stenosarchaea group</taxon>
        <taxon>Halobacteria</taxon>
        <taxon>Halobacteriales</taxon>
        <taxon>Haloarculaceae</taxon>
        <taxon>Haloarcula</taxon>
    </lineage>
</organism>
<evidence type="ECO:0000256" key="1">
    <source>
        <dbReference type="ARBA" id="ARBA00008010"/>
    </source>
</evidence>
<evidence type="ECO:0000256" key="7">
    <source>
        <dbReference type="ARBA" id="ARBA00022840"/>
    </source>
</evidence>
<dbReference type="EMBL" id="CP019157">
    <property type="protein sequence ID" value="AUG49568.1"/>
    <property type="molecule type" value="Genomic_DNA"/>
</dbReference>
<evidence type="ECO:0000256" key="8">
    <source>
        <dbReference type="ARBA" id="ARBA00023125"/>
    </source>
</evidence>
<dbReference type="InterPro" id="IPR033762">
    <property type="entry name" value="MCM_OB"/>
</dbReference>
<keyword evidence="13" id="KW-1185">Reference proteome</keyword>
<proteinExistence type="inferred from homology"/>
<geneLocation type="plasmid" evidence="12 13">
    <name>pNYT2</name>
</geneLocation>
<dbReference type="EC" id="3.6.4.12" evidence="2"/>
<feature type="compositionally biased region" description="Basic and acidic residues" evidence="10">
    <location>
        <begin position="497"/>
        <end position="507"/>
    </location>
</feature>
<evidence type="ECO:0000256" key="2">
    <source>
        <dbReference type="ARBA" id="ARBA00012551"/>
    </source>
</evidence>
<dbReference type="InterPro" id="IPR027417">
    <property type="entry name" value="P-loop_NTPase"/>
</dbReference>
<evidence type="ECO:0000313" key="12">
    <source>
        <dbReference type="EMBL" id="AUG49568.1"/>
    </source>
</evidence>
<keyword evidence="5" id="KW-0378">Hydrolase</keyword>
<dbReference type="Gene3D" id="3.40.50.300">
    <property type="entry name" value="P-loop containing nucleotide triphosphate hydrolases"/>
    <property type="match status" value="1"/>
</dbReference>
<feature type="compositionally biased region" description="Polar residues" evidence="10">
    <location>
        <begin position="350"/>
        <end position="366"/>
    </location>
</feature>
<reference evidence="12 13" key="1">
    <citation type="submission" date="2017-01" db="EMBL/GenBank/DDBJ databases">
        <title>A Red Light-Sensitive Sensory Rhodopsin I From Haloarcula taiwanensis, A New Haloarchaeon Isolated From Taiwan.</title>
        <authorList>
            <person name="Yang C.-S."/>
            <person name="Han Y.-A."/>
            <person name="Chen P.-C."/>
            <person name="Ng W.V."/>
            <person name="Chen T.-W."/>
        </authorList>
    </citation>
    <scope>NUCLEOTIDE SEQUENCE [LARGE SCALE GENOMIC DNA]</scope>
    <source>
        <strain evidence="12 13">Taiwanensis</strain>
        <plasmid evidence="12 13">pNYT2</plasmid>
    </source>
</reference>
<dbReference type="Gene3D" id="3.30.1640.10">
    <property type="entry name" value="mini-chromosome maintenance (MCM) complex, chain A, domain 1"/>
    <property type="match status" value="1"/>
</dbReference>
<keyword evidence="12" id="KW-0614">Plasmid</keyword>
<dbReference type="GO" id="GO:0017116">
    <property type="term" value="F:single-stranded DNA helicase activity"/>
    <property type="evidence" value="ECO:0007669"/>
    <property type="project" value="TreeGrafter"/>
</dbReference>
<keyword evidence="4 9" id="KW-0547">Nucleotide-binding</keyword>
<dbReference type="Pfam" id="PF17207">
    <property type="entry name" value="MCM_OB"/>
    <property type="match status" value="1"/>
</dbReference>
<evidence type="ECO:0000256" key="4">
    <source>
        <dbReference type="ARBA" id="ARBA00022741"/>
    </source>
</evidence>
<evidence type="ECO:0000256" key="10">
    <source>
        <dbReference type="SAM" id="MobiDB-lite"/>
    </source>
</evidence>
<dbReference type="InterPro" id="IPR001208">
    <property type="entry name" value="MCM_dom"/>
</dbReference>
<dbReference type="GO" id="GO:0003697">
    <property type="term" value="F:single-stranded DNA binding"/>
    <property type="evidence" value="ECO:0007669"/>
    <property type="project" value="TreeGrafter"/>
</dbReference>
<dbReference type="GO" id="GO:0016787">
    <property type="term" value="F:hydrolase activity"/>
    <property type="evidence" value="ECO:0007669"/>
    <property type="project" value="UniProtKB-KW"/>
</dbReference>
<dbReference type="SUPFAM" id="SSF52540">
    <property type="entry name" value="P-loop containing nucleoside triphosphate hydrolases"/>
    <property type="match status" value="1"/>
</dbReference>
<gene>
    <name evidence="12" type="ORF">BVU17_18520</name>
</gene>
<dbReference type="Pfam" id="PF17855">
    <property type="entry name" value="MCM_lid"/>
    <property type="match status" value="1"/>
</dbReference>
<dbReference type="Proteomes" id="UP000242917">
    <property type="component" value="Plasmid pNYT2"/>
</dbReference>
<dbReference type="GO" id="GO:0006260">
    <property type="term" value="P:DNA replication"/>
    <property type="evidence" value="ECO:0007669"/>
    <property type="project" value="UniProtKB-KW"/>
</dbReference>
<feature type="region of interest" description="Disordered" evidence="10">
    <location>
        <begin position="350"/>
        <end position="370"/>
    </location>
</feature>
<accession>A0A2H5A494</accession>
<dbReference type="GO" id="GO:0042555">
    <property type="term" value="C:MCM complex"/>
    <property type="evidence" value="ECO:0007669"/>
    <property type="project" value="TreeGrafter"/>
</dbReference>
<comment type="similarity">
    <text evidence="1 9">Belongs to the MCM family.</text>
</comment>
<evidence type="ECO:0000256" key="3">
    <source>
        <dbReference type="ARBA" id="ARBA00022705"/>
    </source>
</evidence>
<dbReference type="GO" id="GO:0005524">
    <property type="term" value="F:ATP binding"/>
    <property type="evidence" value="ECO:0007669"/>
    <property type="project" value="UniProtKB-KW"/>
</dbReference>
<dbReference type="PANTHER" id="PTHR11630">
    <property type="entry name" value="DNA REPLICATION LICENSING FACTOR MCM FAMILY MEMBER"/>
    <property type="match status" value="1"/>
</dbReference>
<feature type="domain" description="MCM C-terminal AAA(+) ATPase" evidence="11">
    <location>
        <begin position="275"/>
        <end position="482"/>
    </location>
</feature>
<keyword evidence="8 9" id="KW-0238">DNA-binding</keyword>
<dbReference type="Pfam" id="PF00493">
    <property type="entry name" value="MCM"/>
    <property type="match status" value="1"/>
</dbReference>
<dbReference type="Gene3D" id="1.10.10.10">
    <property type="entry name" value="Winged helix-like DNA-binding domain superfamily/Winged helix DNA-binding domain"/>
    <property type="match status" value="1"/>
</dbReference>
<sequence length="698" mass="76207">MATAGNTELIDRFREFYREYYRNEIGELAQQYPNDQKSLYVDWKELQQFDPDLADDYRTKPEQVQEYAEEALRLYELPVEVSLGQAHVRVRNLPNTEPIRDLRHEHHGNLIAIQGTVRGATDVRPIVIEAAFECQRCGTLTRIPQVHSEFQEPHECQGCERQGPFRLNTNQSQFIDGQQLRIQENYAGLRGGEDPQYVDVYIEDDIAGTVTAGEQVTVNGILKLDQQSDGRQQSSRFDLYIDGLSLEADTDPYAEVTFSDDTREEIVSQSAEPDIYEQLIDSIAPSVHDNETIKLGILLQLFGGIDKEFPDGAQSRGNIHTLLLGPSNGTVDRLVEQGASVAPRAVSISGTETTSAGLTAAATPSSDAPGDDPWTLKAGAMVMADHGLLGLHEAGALSNDALAALGRTMDAQEVQVSKASQTQSLRANTAVLAAGTPSSGGFDQYQPLRQQIGLTPELVSQFDLVFTITDDDVDDADVADHLIDVARAAEGAIGMEHEHGTPPEPKSETASFPAPDEFAPPVEAKQLRQYAVFARQHCFPAITDAAKERLTEFYVEVRKEQSDEPGPLAVTEQTLESLIRLTEASARVRLADMAEEADAERAIEVMEASLEDTGAVIDSGELDAETIVSGEVEDASNEELVLSMIKELETSDQGASPEKLLAAGIEAGLSETEVKQALKNVKQRGKVYKPEGGGLRST</sequence>
<keyword evidence="6" id="KW-0347">Helicase</keyword>
<dbReference type="SMART" id="SM00350">
    <property type="entry name" value="MCM"/>
    <property type="match status" value="1"/>
</dbReference>
<dbReference type="PANTHER" id="PTHR11630:SF66">
    <property type="entry name" value="DNA REPLICATION LICENSING FACTOR MCM4"/>
    <property type="match status" value="1"/>
</dbReference>
<dbReference type="Gene3D" id="2.20.28.10">
    <property type="match status" value="1"/>
</dbReference>
<name>A0A2H5A494_9EURY</name>
<dbReference type="InterPro" id="IPR027925">
    <property type="entry name" value="MCM_N"/>
</dbReference>